<organism evidence="2 3">
    <name type="scientific">Edaphobacter modestus</name>
    <dbReference type="NCBI Taxonomy" id="388466"/>
    <lineage>
        <taxon>Bacteria</taxon>
        <taxon>Pseudomonadati</taxon>
        <taxon>Acidobacteriota</taxon>
        <taxon>Terriglobia</taxon>
        <taxon>Terriglobales</taxon>
        <taxon>Acidobacteriaceae</taxon>
        <taxon>Edaphobacter</taxon>
    </lineage>
</organism>
<dbReference type="GO" id="GO:0005737">
    <property type="term" value="C:cytoplasm"/>
    <property type="evidence" value="ECO:0007669"/>
    <property type="project" value="TreeGrafter"/>
</dbReference>
<proteinExistence type="predicted"/>
<evidence type="ECO:0000259" key="1">
    <source>
        <dbReference type="Pfam" id="PF01182"/>
    </source>
</evidence>
<dbReference type="Gene3D" id="3.40.50.1360">
    <property type="match status" value="1"/>
</dbReference>
<dbReference type="CDD" id="cd01399">
    <property type="entry name" value="GlcN6P_deaminase"/>
    <property type="match status" value="1"/>
</dbReference>
<keyword evidence="3" id="KW-1185">Reference proteome</keyword>
<dbReference type="EMBL" id="SHKW01000001">
    <property type="protein sequence ID" value="RZU43717.1"/>
    <property type="molecule type" value="Genomic_DNA"/>
</dbReference>
<reference evidence="2 3" key="1">
    <citation type="submission" date="2019-02" db="EMBL/GenBank/DDBJ databases">
        <title>Genomic Encyclopedia of Archaeal and Bacterial Type Strains, Phase II (KMG-II): from individual species to whole genera.</title>
        <authorList>
            <person name="Goeker M."/>
        </authorList>
    </citation>
    <scope>NUCLEOTIDE SEQUENCE [LARGE SCALE GENOMIC DNA]</scope>
    <source>
        <strain evidence="2 3">DSM 18101</strain>
    </source>
</reference>
<comment type="caution">
    <text evidence="2">The sequence shown here is derived from an EMBL/GenBank/DDBJ whole genome shotgun (WGS) entry which is preliminary data.</text>
</comment>
<dbReference type="InterPro" id="IPR037171">
    <property type="entry name" value="NagB/RpiA_transferase-like"/>
</dbReference>
<dbReference type="GO" id="GO:0004342">
    <property type="term" value="F:glucosamine-6-phosphate deaminase activity"/>
    <property type="evidence" value="ECO:0007669"/>
    <property type="project" value="InterPro"/>
</dbReference>
<dbReference type="SUPFAM" id="SSF100950">
    <property type="entry name" value="NagB/RpiA/CoA transferase-like"/>
    <property type="match status" value="1"/>
</dbReference>
<evidence type="ECO:0000313" key="3">
    <source>
        <dbReference type="Proteomes" id="UP000292958"/>
    </source>
</evidence>
<dbReference type="GO" id="GO:0019262">
    <property type="term" value="P:N-acetylneuraminate catabolic process"/>
    <property type="evidence" value="ECO:0007669"/>
    <property type="project" value="TreeGrafter"/>
</dbReference>
<dbReference type="RefSeq" id="WP_130422477.1">
    <property type="nucleotide sequence ID" value="NZ_SHKW01000001.1"/>
</dbReference>
<name>A0A4Q7Z0H7_9BACT</name>
<feature type="domain" description="Glucosamine/galactosamine-6-phosphate isomerase" evidence="1">
    <location>
        <begin position="23"/>
        <end position="244"/>
    </location>
</feature>
<dbReference type="GO" id="GO:0006046">
    <property type="term" value="P:N-acetylglucosamine catabolic process"/>
    <property type="evidence" value="ECO:0007669"/>
    <property type="project" value="TreeGrafter"/>
</dbReference>
<protein>
    <submittedName>
        <fullName evidence="2">Glucosamine-6-phosphate deaminase</fullName>
    </submittedName>
</protein>
<dbReference type="GO" id="GO:0005975">
    <property type="term" value="P:carbohydrate metabolic process"/>
    <property type="evidence" value="ECO:0007669"/>
    <property type="project" value="InterPro"/>
</dbReference>
<accession>A0A4Q7Z0H7</accession>
<dbReference type="InterPro" id="IPR004547">
    <property type="entry name" value="Glucosamine6P_isomerase"/>
</dbReference>
<dbReference type="GO" id="GO:0042802">
    <property type="term" value="F:identical protein binding"/>
    <property type="evidence" value="ECO:0007669"/>
    <property type="project" value="TreeGrafter"/>
</dbReference>
<sequence length="266" mass="29476">MDIKSAEVQQFKVGAMKLEIYPTRELMGDAAARAAAEALKDLGRSNEIIAAIFATGASQLDTLESLTKIEGLPWDQVRGFHLDEYIGLPVDHLASFRGYLRRYLTSKVRMKEFFEVDGTASDPEQVCRFYAEKLRSSEPQLCLLGIGENGHLAFNDPGVADFDDPADVKIVHLDAACRKQQAAEGWFNTTEDVPEFAISLTIPTMLRVPKLIVSVPGSRKAEIMRRTLEEAISTECPATILRTHPDVTVYLDRDSAAQLGELIPYS</sequence>
<dbReference type="Pfam" id="PF01182">
    <property type="entry name" value="Glucosamine_iso"/>
    <property type="match status" value="1"/>
</dbReference>
<dbReference type="PANTHER" id="PTHR11280:SF6">
    <property type="entry name" value="GLUCOSAMINE-6-PHOSPHATE ISOMERASE NAGB"/>
    <property type="match status" value="1"/>
</dbReference>
<evidence type="ECO:0000313" key="2">
    <source>
        <dbReference type="EMBL" id="RZU43717.1"/>
    </source>
</evidence>
<dbReference type="OrthoDB" id="9791139at2"/>
<dbReference type="PANTHER" id="PTHR11280">
    <property type="entry name" value="GLUCOSAMINE-6-PHOSPHATE ISOMERASE"/>
    <property type="match status" value="1"/>
</dbReference>
<dbReference type="Proteomes" id="UP000292958">
    <property type="component" value="Unassembled WGS sequence"/>
</dbReference>
<dbReference type="GO" id="GO:0006043">
    <property type="term" value="P:glucosamine catabolic process"/>
    <property type="evidence" value="ECO:0007669"/>
    <property type="project" value="TreeGrafter"/>
</dbReference>
<dbReference type="AlphaFoldDB" id="A0A4Q7Z0H7"/>
<gene>
    <name evidence="2" type="ORF">BDD14_5419</name>
</gene>
<dbReference type="InterPro" id="IPR006148">
    <property type="entry name" value="Glc/Gal-6P_isomerase"/>
</dbReference>